<organism evidence="2">
    <name type="scientific">marine sediment metagenome</name>
    <dbReference type="NCBI Taxonomy" id="412755"/>
    <lineage>
        <taxon>unclassified sequences</taxon>
        <taxon>metagenomes</taxon>
        <taxon>ecological metagenomes</taxon>
    </lineage>
</organism>
<accession>A0A0F9V8T3</accession>
<reference evidence="2" key="1">
    <citation type="journal article" date="2015" name="Nature">
        <title>Complex archaea that bridge the gap between prokaryotes and eukaryotes.</title>
        <authorList>
            <person name="Spang A."/>
            <person name="Saw J.H."/>
            <person name="Jorgensen S.L."/>
            <person name="Zaremba-Niedzwiedzka K."/>
            <person name="Martijn J."/>
            <person name="Lind A.E."/>
            <person name="van Eijk R."/>
            <person name="Schleper C."/>
            <person name="Guy L."/>
            <person name="Ettema T.J."/>
        </authorList>
    </citation>
    <scope>NUCLEOTIDE SEQUENCE</scope>
</reference>
<protein>
    <recommendedName>
        <fullName evidence="1">DUF2147 domain-containing protein</fullName>
    </recommendedName>
</protein>
<dbReference type="InterPro" id="IPR019223">
    <property type="entry name" value="DUF2147"/>
</dbReference>
<evidence type="ECO:0000259" key="1">
    <source>
        <dbReference type="Pfam" id="PF09917"/>
    </source>
</evidence>
<comment type="caution">
    <text evidence="2">The sequence shown here is derived from an EMBL/GenBank/DDBJ whole genome shotgun (WGS) entry which is preliminary data.</text>
</comment>
<sequence>MLNTFQILRAIFALMIVLASSLAWPGGDSPVGLWKSIDDVSGKPRALIRISEESGALQGTIEQVFPQPGTEASPTCKACEGENKDMPVVGLTILTGLVREGEEYTDGHILDPENGKVYRSNARLIENGNKLEVRGYIGMPVLGRSQTWIRQD</sequence>
<gene>
    <name evidence="2" type="ORF">LCGC14_0114230</name>
</gene>
<proteinExistence type="predicted"/>
<dbReference type="Pfam" id="PF09917">
    <property type="entry name" value="DUF2147"/>
    <property type="match status" value="1"/>
</dbReference>
<dbReference type="EMBL" id="LAZR01000034">
    <property type="protein sequence ID" value="KKO01616.1"/>
    <property type="molecule type" value="Genomic_DNA"/>
</dbReference>
<evidence type="ECO:0000313" key="2">
    <source>
        <dbReference type="EMBL" id="KKO01616.1"/>
    </source>
</evidence>
<feature type="domain" description="DUF2147" evidence="1">
    <location>
        <begin position="32"/>
        <end position="150"/>
    </location>
</feature>
<dbReference type="PANTHER" id="PTHR36919">
    <property type="entry name" value="BLR1215 PROTEIN"/>
    <property type="match status" value="1"/>
</dbReference>
<dbReference type="PANTHER" id="PTHR36919:SF3">
    <property type="entry name" value="BLL5882 PROTEIN"/>
    <property type="match status" value="1"/>
</dbReference>
<dbReference type="AlphaFoldDB" id="A0A0F9V8T3"/>
<dbReference type="Gene3D" id="2.40.128.520">
    <property type="match status" value="1"/>
</dbReference>
<name>A0A0F9V8T3_9ZZZZ</name>